<evidence type="ECO:0000313" key="2">
    <source>
        <dbReference type="EMBL" id="MFC4981845.1"/>
    </source>
</evidence>
<keyword evidence="3" id="KW-1185">Reference proteome</keyword>
<dbReference type="Proteomes" id="UP001595908">
    <property type="component" value="Unassembled WGS sequence"/>
</dbReference>
<name>A0ABV9VFC8_STRAZ</name>
<feature type="region of interest" description="Disordered" evidence="1">
    <location>
        <begin position="53"/>
        <end position="82"/>
    </location>
</feature>
<proteinExistence type="predicted"/>
<comment type="caution">
    <text evidence="2">The sequence shown here is derived from an EMBL/GenBank/DDBJ whole genome shotgun (WGS) entry which is preliminary data.</text>
</comment>
<dbReference type="RefSeq" id="WP_033300522.1">
    <property type="nucleotide sequence ID" value="NZ_JBHSJE010000008.1"/>
</dbReference>
<sequence>MRSITAVHGSLASPKNAVMDGVAVGQWLANRHKADGLGKDQERATQRRAALEAIAPDGARSGPSSDSATTPPHAPCSPRNEG</sequence>
<protein>
    <submittedName>
        <fullName evidence="2">Helicase associated domain-containing protein</fullName>
    </submittedName>
</protein>
<evidence type="ECO:0000256" key="1">
    <source>
        <dbReference type="SAM" id="MobiDB-lite"/>
    </source>
</evidence>
<accession>A0ABV9VFC8</accession>
<reference evidence="3" key="1">
    <citation type="journal article" date="2019" name="Int. J. Syst. Evol. Microbiol.">
        <title>The Global Catalogue of Microorganisms (GCM) 10K type strain sequencing project: providing services to taxonomists for standard genome sequencing and annotation.</title>
        <authorList>
            <consortium name="The Broad Institute Genomics Platform"/>
            <consortium name="The Broad Institute Genome Sequencing Center for Infectious Disease"/>
            <person name="Wu L."/>
            <person name="Ma J."/>
        </authorList>
    </citation>
    <scope>NUCLEOTIDE SEQUENCE [LARGE SCALE GENOMIC DNA]</scope>
    <source>
        <strain evidence="3">ICMP 257</strain>
    </source>
</reference>
<organism evidence="2 3">
    <name type="scientific">Streptomyces atroolivaceus</name>
    <dbReference type="NCBI Taxonomy" id="66869"/>
    <lineage>
        <taxon>Bacteria</taxon>
        <taxon>Bacillati</taxon>
        <taxon>Actinomycetota</taxon>
        <taxon>Actinomycetes</taxon>
        <taxon>Kitasatosporales</taxon>
        <taxon>Streptomycetaceae</taxon>
        <taxon>Streptomyces</taxon>
    </lineage>
</organism>
<dbReference type="GeneID" id="31233795"/>
<evidence type="ECO:0000313" key="3">
    <source>
        <dbReference type="Proteomes" id="UP001595908"/>
    </source>
</evidence>
<dbReference type="EMBL" id="JBHSJE010000008">
    <property type="protein sequence ID" value="MFC4981845.1"/>
    <property type="molecule type" value="Genomic_DNA"/>
</dbReference>
<gene>
    <name evidence="2" type="ORF">ACFPL4_26445</name>
</gene>